<accession>A0A3M7SKK0</accession>
<proteinExistence type="predicted"/>
<protein>
    <submittedName>
        <fullName evidence="1">Uncharacterized protein</fullName>
    </submittedName>
</protein>
<name>A0A3M7SKK0_BRAPC</name>
<gene>
    <name evidence="1" type="ORF">BpHYR1_009671</name>
</gene>
<dbReference type="Proteomes" id="UP000276133">
    <property type="component" value="Unassembled WGS sequence"/>
</dbReference>
<organism evidence="1 2">
    <name type="scientific">Brachionus plicatilis</name>
    <name type="common">Marine rotifer</name>
    <name type="synonym">Brachionus muelleri</name>
    <dbReference type="NCBI Taxonomy" id="10195"/>
    <lineage>
        <taxon>Eukaryota</taxon>
        <taxon>Metazoa</taxon>
        <taxon>Spiralia</taxon>
        <taxon>Gnathifera</taxon>
        <taxon>Rotifera</taxon>
        <taxon>Eurotatoria</taxon>
        <taxon>Monogononta</taxon>
        <taxon>Pseudotrocha</taxon>
        <taxon>Ploima</taxon>
        <taxon>Brachionidae</taxon>
        <taxon>Brachionus</taxon>
    </lineage>
</organism>
<evidence type="ECO:0000313" key="2">
    <source>
        <dbReference type="Proteomes" id="UP000276133"/>
    </source>
</evidence>
<dbReference type="AlphaFoldDB" id="A0A3M7SKK0"/>
<evidence type="ECO:0000313" key="1">
    <source>
        <dbReference type="EMBL" id="RNA36038.1"/>
    </source>
</evidence>
<reference evidence="1 2" key="1">
    <citation type="journal article" date="2018" name="Sci. Rep.">
        <title>Genomic signatures of local adaptation to the degree of environmental predictability in rotifers.</title>
        <authorList>
            <person name="Franch-Gras L."/>
            <person name="Hahn C."/>
            <person name="Garcia-Roger E.M."/>
            <person name="Carmona M.J."/>
            <person name="Serra M."/>
            <person name="Gomez A."/>
        </authorList>
    </citation>
    <scope>NUCLEOTIDE SEQUENCE [LARGE SCALE GENOMIC DNA]</scope>
    <source>
        <strain evidence="1">HYR1</strain>
    </source>
</reference>
<dbReference type="EMBL" id="REGN01001248">
    <property type="protein sequence ID" value="RNA36038.1"/>
    <property type="molecule type" value="Genomic_DNA"/>
</dbReference>
<comment type="caution">
    <text evidence="1">The sequence shown here is derived from an EMBL/GenBank/DDBJ whole genome shotgun (WGS) entry which is preliminary data.</text>
</comment>
<keyword evidence="2" id="KW-1185">Reference proteome</keyword>
<sequence length="88" mass="9978">MSDENLQNWQSNKKLKRFLMHELLGGGQLWPAGLRSDLNGQLAGQYKRSILAVNLTAAFLTVRELVSRLWTVFIKADLSRAGHKTDRP</sequence>